<dbReference type="InterPro" id="IPR001789">
    <property type="entry name" value="Sig_transdc_resp-reg_receiver"/>
</dbReference>
<organism evidence="4 5">
    <name type="scientific">Larkinella insperata</name>
    <dbReference type="NCBI Taxonomy" id="332158"/>
    <lineage>
        <taxon>Bacteria</taxon>
        <taxon>Pseudomonadati</taxon>
        <taxon>Bacteroidota</taxon>
        <taxon>Cytophagia</taxon>
        <taxon>Cytophagales</taxon>
        <taxon>Spirosomataceae</taxon>
        <taxon>Larkinella</taxon>
    </lineage>
</organism>
<dbReference type="SUPFAM" id="SSF52172">
    <property type="entry name" value="CheY-like"/>
    <property type="match status" value="1"/>
</dbReference>
<dbReference type="PROSITE" id="PS50110">
    <property type="entry name" value="RESPONSE_REGULATORY"/>
    <property type="match status" value="1"/>
</dbReference>
<proteinExistence type="predicted"/>
<dbReference type="InterPro" id="IPR011006">
    <property type="entry name" value="CheY-like_superfamily"/>
</dbReference>
<dbReference type="Gene3D" id="2.40.50.1020">
    <property type="entry name" value="LytTr DNA-binding domain"/>
    <property type="match status" value="1"/>
</dbReference>
<dbReference type="Pfam" id="PF04397">
    <property type="entry name" value="LytTR"/>
    <property type="match status" value="1"/>
</dbReference>
<evidence type="ECO:0000259" key="2">
    <source>
        <dbReference type="PROSITE" id="PS50110"/>
    </source>
</evidence>
<accession>A0ABW3QKV5</accession>
<evidence type="ECO:0000256" key="1">
    <source>
        <dbReference type="PROSITE-ProRule" id="PRU00169"/>
    </source>
</evidence>
<protein>
    <submittedName>
        <fullName evidence="4">LytR/AlgR family response regulator transcription factor</fullName>
    </submittedName>
</protein>
<comment type="caution">
    <text evidence="4">The sequence shown here is derived from an EMBL/GenBank/DDBJ whole genome shotgun (WGS) entry which is preliminary data.</text>
</comment>
<name>A0ABW3QKV5_9BACT</name>
<feature type="domain" description="HTH LytTR-type" evidence="3">
    <location>
        <begin position="145"/>
        <end position="252"/>
    </location>
</feature>
<evidence type="ECO:0000313" key="5">
    <source>
        <dbReference type="Proteomes" id="UP001597116"/>
    </source>
</evidence>
<reference evidence="5" key="1">
    <citation type="journal article" date="2019" name="Int. J. Syst. Evol. Microbiol.">
        <title>The Global Catalogue of Microorganisms (GCM) 10K type strain sequencing project: providing services to taxonomists for standard genome sequencing and annotation.</title>
        <authorList>
            <consortium name="The Broad Institute Genomics Platform"/>
            <consortium name="The Broad Institute Genome Sequencing Center for Infectious Disease"/>
            <person name="Wu L."/>
            <person name="Ma J."/>
        </authorList>
    </citation>
    <scope>NUCLEOTIDE SEQUENCE [LARGE SCALE GENOMIC DNA]</scope>
    <source>
        <strain evidence="5">CCUG 55608</strain>
    </source>
</reference>
<dbReference type="SMART" id="SM00850">
    <property type="entry name" value="LytTR"/>
    <property type="match status" value="1"/>
</dbReference>
<sequence>MNVVIIEDEDRTARQLERMLKKYDPAIHVLVQLPSVQEAVAWLSQNPLPDLAFMDIHLEDGLAFRIFELMQLTIPVIFTTAYDEYMIKAFKVNSVDYLLKPVDYDELVAALNKFKILRSSPALPDLNQILALMQKPKSADFKERFMISIGAKIRSVEVGDIAYFYSEDKATFLLTKEGHLLPVEYSLDQLVTLLDPSVFFRVNRQFLVSRPAIQTIHVYSAGKLKLELQPSSRQEVLVSLSRIAEFKDWLGR</sequence>
<dbReference type="PANTHER" id="PTHR37299">
    <property type="entry name" value="TRANSCRIPTIONAL REGULATOR-RELATED"/>
    <property type="match status" value="1"/>
</dbReference>
<dbReference type="PROSITE" id="PS50930">
    <property type="entry name" value="HTH_LYTTR"/>
    <property type="match status" value="1"/>
</dbReference>
<dbReference type="EMBL" id="JBHTLP010000016">
    <property type="protein sequence ID" value="MFD1143653.1"/>
    <property type="molecule type" value="Genomic_DNA"/>
</dbReference>
<gene>
    <name evidence="4" type="ORF">ACFQ4C_21170</name>
</gene>
<dbReference type="Gene3D" id="3.40.50.2300">
    <property type="match status" value="1"/>
</dbReference>
<keyword evidence="1" id="KW-0597">Phosphoprotein</keyword>
<evidence type="ECO:0000259" key="3">
    <source>
        <dbReference type="PROSITE" id="PS50930"/>
    </source>
</evidence>
<feature type="domain" description="Response regulatory" evidence="2">
    <location>
        <begin position="2"/>
        <end position="115"/>
    </location>
</feature>
<dbReference type="Proteomes" id="UP001597116">
    <property type="component" value="Unassembled WGS sequence"/>
</dbReference>
<dbReference type="Pfam" id="PF00072">
    <property type="entry name" value="Response_reg"/>
    <property type="match status" value="1"/>
</dbReference>
<dbReference type="RefSeq" id="WP_379884550.1">
    <property type="nucleotide sequence ID" value="NZ_JBHTLP010000016.1"/>
</dbReference>
<evidence type="ECO:0000313" key="4">
    <source>
        <dbReference type="EMBL" id="MFD1143653.1"/>
    </source>
</evidence>
<keyword evidence="5" id="KW-1185">Reference proteome</keyword>
<dbReference type="PANTHER" id="PTHR37299:SF1">
    <property type="entry name" value="STAGE 0 SPORULATION PROTEIN A HOMOLOG"/>
    <property type="match status" value="1"/>
</dbReference>
<dbReference type="InterPro" id="IPR046947">
    <property type="entry name" value="LytR-like"/>
</dbReference>
<feature type="modified residue" description="4-aspartylphosphate" evidence="1">
    <location>
        <position position="55"/>
    </location>
</feature>
<dbReference type="InterPro" id="IPR007492">
    <property type="entry name" value="LytTR_DNA-bd_dom"/>
</dbReference>
<dbReference type="SMART" id="SM00448">
    <property type="entry name" value="REC"/>
    <property type="match status" value="1"/>
</dbReference>